<feature type="region of interest" description="Disordered" evidence="1">
    <location>
        <begin position="1"/>
        <end position="68"/>
    </location>
</feature>
<dbReference type="EMBL" id="CM009751">
    <property type="protein sequence ID" value="PUZ65545.1"/>
    <property type="molecule type" value="Genomic_DNA"/>
</dbReference>
<dbReference type="Proteomes" id="UP000244336">
    <property type="component" value="Chromosome 3"/>
</dbReference>
<gene>
    <name evidence="2" type="ORF">GQ55_3G232200</name>
</gene>
<feature type="compositionally biased region" description="Gly residues" evidence="1">
    <location>
        <begin position="106"/>
        <end position="115"/>
    </location>
</feature>
<protein>
    <submittedName>
        <fullName evidence="2">Uncharacterized protein</fullName>
    </submittedName>
</protein>
<evidence type="ECO:0000313" key="3">
    <source>
        <dbReference type="Proteomes" id="UP000244336"/>
    </source>
</evidence>
<dbReference type="AlphaFoldDB" id="A0A2T7ECJ6"/>
<evidence type="ECO:0000256" key="1">
    <source>
        <dbReference type="SAM" id="MobiDB-lite"/>
    </source>
</evidence>
<feature type="region of interest" description="Disordered" evidence="1">
    <location>
        <begin position="85"/>
        <end position="115"/>
    </location>
</feature>
<evidence type="ECO:0000313" key="2">
    <source>
        <dbReference type="EMBL" id="PUZ65545.1"/>
    </source>
</evidence>
<organism evidence="2 3">
    <name type="scientific">Panicum hallii var. hallii</name>
    <dbReference type="NCBI Taxonomy" id="1504633"/>
    <lineage>
        <taxon>Eukaryota</taxon>
        <taxon>Viridiplantae</taxon>
        <taxon>Streptophyta</taxon>
        <taxon>Embryophyta</taxon>
        <taxon>Tracheophyta</taxon>
        <taxon>Spermatophyta</taxon>
        <taxon>Magnoliopsida</taxon>
        <taxon>Liliopsida</taxon>
        <taxon>Poales</taxon>
        <taxon>Poaceae</taxon>
        <taxon>PACMAD clade</taxon>
        <taxon>Panicoideae</taxon>
        <taxon>Panicodae</taxon>
        <taxon>Paniceae</taxon>
        <taxon>Panicinae</taxon>
        <taxon>Panicum</taxon>
        <taxon>Panicum sect. Panicum</taxon>
    </lineage>
</organism>
<dbReference type="Gramene" id="PUZ65545">
    <property type="protein sequence ID" value="PUZ65545"/>
    <property type="gene ID" value="GQ55_3G232200"/>
</dbReference>
<sequence length="115" mass="12533">MPTRVTGVRRRPEQQAGTTTRAGTLPLVKQDGEEDRDGPESRRCTGPDTRGGDVRFRPGYPPRRRRRHGNWQARAVFLRRYVTPTARRVGPLHAGPDVAGSPVGSGRAGGRPGVA</sequence>
<proteinExistence type="predicted"/>
<feature type="compositionally biased region" description="Basic and acidic residues" evidence="1">
    <location>
        <begin position="38"/>
        <end position="56"/>
    </location>
</feature>
<name>A0A2T7ECJ6_9POAL</name>
<accession>A0A2T7ECJ6</accession>
<keyword evidence="3" id="KW-1185">Reference proteome</keyword>
<reference evidence="2 3" key="1">
    <citation type="submission" date="2018-04" db="EMBL/GenBank/DDBJ databases">
        <title>WGS assembly of Panicum hallii var. hallii HAL2.</title>
        <authorList>
            <person name="Lovell J."/>
            <person name="Jenkins J."/>
            <person name="Lowry D."/>
            <person name="Mamidi S."/>
            <person name="Sreedasyam A."/>
            <person name="Weng X."/>
            <person name="Barry K."/>
            <person name="Bonette J."/>
            <person name="Campitelli B."/>
            <person name="Daum C."/>
            <person name="Gordon S."/>
            <person name="Gould B."/>
            <person name="Lipzen A."/>
            <person name="MacQueen A."/>
            <person name="Palacio-Mejia J."/>
            <person name="Plott C."/>
            <person name="Shakirov E."/>
            <person name="Shu S."/>
            <person name="Yoshinaga Y."/>
            <person name="Zane M."/>
            <person name="Rokhsar D."/>
            <person name="Grimwood J."/>
            <person name="Schmutz J."/>
            <person name="Juenger T."/>
        </authorList>
    </citation>
    <scope>NUCLEOTIDE SEQUENCE [LARGE SCALE GENOMIC DNA]</scope>
    <source>
        <strain evidence="3">cv. HAL2</strain>
    </source>
</reference>